<dbReference type="Proteomes" id="UP000789831">
    <property type="component" value="Unassembled WGS sequence"/>
</dbReference>
<feature type="region of interest" description="Disordered" evidence="6">
    <location>
        <begin position="1"/>
        <end position="42"/>
    </location>
</feature>
<sequence>MTKRKPVSGDEGSFIESETGFLCSSEPEDSDSECEELEDFETSPVRKSLNAKKDINSEVKLINGELVNNTKKPYKCSFEGCDAAYSKPIRLEYHRMVHTGERPYECPEPGCGKTYRRPHNLKVHAIKHGQDPRPIKCPFDGCDKAYQYQHSLDRHTKTHEYGKPFKCTFEECSEAFTKQNQLREHITLHTGQKPFLCEHSGCTKSYNRKQHLIVHQRSSHSVVPRYRCAYENCELEFIKFPELQTHLRNDHEPIKTCSICSKNFTQTSGLRNHMRVHDPNRLLLPCEWEGCDGYFHSKKNLNEHVKRRHLHIQRFECDWLECEQKFTSKQELQKHKKARHEQPEKKRRKINDSIKEASVIELFTGGNYDNSGRKIRCMVEGCLFMFKRNYDLQRHLRSKHSDQTFE</sequence>
<dbReference type="PANTHER" id="PTHR19818">
    <property type="entry name" value="ZINC FINGER PROTEIN ZIC AND GLI"/>
    <property type="match status" value="1"/>
</dbReference>
<feature type="domain" description="C2H2-type" evidence="7">
    <location>
        <begin position="104"/>
        <end position="133"/>
    </location>
</feature>
<dbReference type="PROSITE" id="PS00028">
    <property type="entry name" value="ZINC_FINGER_C2H2_1"/>
    <property type="match status" value="8"/>
</dbReference>
<dbReference type="GO" id="GO:0000978">
    <property type="term" value="F:RNA polymerase II cis-regulatory region sequence-specific DNA binding"/>
    <property type="evidence" value="ECO:0007669"/>
    <property type="project" value="TreeGrafter"/>
</dbReference>
<keyword evidence="4" id="KW-0862">Zinc</keyword>
<dbReference type="FunFam" id="3.30.160.60:FF:000125">
    <property type="entry name" value="Putative zinc finger protein 143"/>
    <property type="match status" value="1"/>
</dbReference>
<keyword evidence="9" id="KW-1185">Reference proteome</keyword>
<evidence type="ECO:0000256" key="4">
    <source>
        <dbReference type="ARBA" id="ARBA00022833"/>
    </source>
</evidence>
<name>A0A9N9FD75_9GLOM</name>
<dbReference type="InterPro" id="IPR050329">
    <property type="entry name" value="GLI_C2H2-zinc-finger"/>
</dbReference>
<dbReference type="Pfam" id="PF00096">
    <property type="entry name" value="zf-C2H2"/>
    <property type="match status" value="5"/>
</dbReference>
<dbReference type="SUPFAM" id="SSF57667">
    <property type="entry name" value="beta-beta-alpha zinc fingers"/>
    <property type="match status" value="5"/>
</dbReference>
<dbReference type="OrthoDB" id="6365676at2759"/>
<keyword evidence="3 5" id="KW-0863">Zinc-finger</keyword>
<feature type="domain" description="C2H2-type" evidence="7">
    <location>
        <begin position="315"/>
        <end position="345"/>
    </location>
</feature>
<feature type="domain" description="C2H2-type" evidence="7">
    <location>
        <begin position="74"/>
        <end position="103"/>
    </location>
</feature>
<dbReference type="PANTHER" id="PTHR19818:SF139">
    <property type="entry name" value="PAIR-RULE PROTEIN ODD-PAIRED"/>
    <property type="match status" value="1"/>
</dbReference>
<evidence type="ECO:0000259" key="7">
    <source>
        <dbReference type="PROSITE" id="PS50157"/>
    </source>
</evidence>
<feature type="domain" description="C2H2-type" evidence="7">
    <location>
        <begin position="165"/>
        <end position="194"/>
    </location>
</feature>
<organism evidence="8 9">
    <name type="scientific">Ambispora gerdemannii</name>
    <dbReference type="NCBI Taxonomy" id="144530"/>
    <lineage>
        <taxon>Eukaryota</taxon>
        <taxon>Fungi</taxon>
        <taxon>Fungi incertae sedis</taxon>
        <taxon>Mucoromycota</taxon>
        <taxon>Glomeromycotina</taxon>
        <taxon>Glomeromycetes</taxon>
        <taxon>Archaeosporales</taxon>
        <taxon>Ambisporaceae</taxon>
        <taxon>Ambispora</taxon>
    </lineage>
</organism>
<evidence type="ECO:0000256" key="6">
    <source>
        <dbReference type="SAM" id="MobiDB-lite"/>
    </source>
</evidence>
<feature type="domain" description="C2H2-type" evidence="7">
    <location>
        <begin position="135"/>
        <end position="164"/>
    </location>
</feature>
<comment type="caution">
    <text evidence="8">The sequence shown here is derived from an EMBL/GenBank/DDBJ whole genome shotgun (WGS) entry which is preliminary data.</text>
</comment>
<dbReference type="InterPro" id="IPR013087">
    <property type="entry name" value="Znf_C2H2_type"/>
</dbReference>
<feature type="domain" description="C2H2-type" evidence="7">
    <location>
        <begin position="195"/>
        <end position="221"/>
    </location>
</feature>
<reference evidence="8" key="1">
    <citation type="submission" date="2021-06" db="EMBL/GenBank/DDBJ databases">
        <authorList>
            <person name="Kallberg Y."/>
            <person name="Tangrot J."/>
            <person name="Rosling A."/>
        </authorList>
    </citation>
    <scope>NUCLEOTIDE SEQUENCE</scope>
    <source>
        <strain evidence="8">MT106</strain>
    </source>
</reference>
<dbReference type="GO" id="GO:0008270">
    <property type="term" value="F:zinc ion binding"/>
    <property type="evidence" value="ECO:0007669"/>
    <property type="project" value="UniProtKB-KW"/>
</dbReference>
<evidence type="ECO:0000313" key="9">
    <source>
        <dbReference type="Proteomes" id="UP000789831"/>
    </source>
</evidence>
<feature type="compositionally biased region" description="Basic and acidic residues" evidence="6">
    <location>
        <begin position="340"/>
        <end position="351"/>
    </location>
</feature>
<evidence type="ECO:0000313" key="8">
    <source>
        <dbReference type="EMBL" id="CAG8526974.1"/>
    </source>
</evidence>
<evidence type="ECO:0000256" key="5">
    <source>
        <dbReference type="PROSITE-ProRule" id="PRU00042"/>
    </source>
</evidence>
<dbReference type="SMART" id="SM00355">
    <property type="entry name" value="ZnF_C2H2"/>
    <property type="match status" value="10"/>
</dbReference>
<gene>
    <name evidence="8" type="ORF">AGERDE_LOCUS5523</name>
</gene>
<proteinExistence type="predicted"/>
<feature type="compositionally biased region" description="Acidic residues" evidence="6">
    <location>
        <begin position="26"/>
        <end position="41"/>
    </location>
</feature>
<dbReference type="AlphaFoldDB" id="A0A9N9FD75"/>
<dbReference type="PROSITE" id="PS50157">
    <property type="entry name" value="ZINC_FINGER_C2H2_2"/>
    <property type="match status" value="8"/>
</dbReference>
<dbReference type="GO" id="GO:0045944">
    <property type="term" value="P:positive regulation of transcription by RNA polymerase II"/>
    <property type="evidence" value="ECO:0007669"/>
    <property type="project" value="UniProtKB-ARBA"/>
</dbReference>
<keyword evidence="2" id="KW-0677">Repeat</keyword>
<feature type="domain" description="C2H2-type" evidence="7">
    <location>
        <begin position="255"/>
        <end position="282"/>
    </location>
</feature>
<dbReference type="FunFam" id="3.30.160.60:FF:000110">
    <property type="entry name" value="Zinc finger protein-like"/>
    <property type="match status" value="1"/>
</dbReference>
<feature type="region of interest" description="Disordered" evidence="6">
    <location>
        <begin position="331"/>
        <end position="351"/>
    </location>
</feature>
<evidence type="ECO:0000256" key="2">
    <source>
        <dbReference type="ARBA" id="ARBA00022737"/>
    </source>
</evidence>
<dbReference type="Gene3D" id="3.30.160.60">
    <property type="entry name" value="Classic Zinc Finger"/>
    <property type="match status" value="7"/>
</dbReference>
<accession>A0A9N9FD75</accession>
<evidence type="ECO:0000256" key="3">
    <source>
        <dbReference type="ARBA" id="ARBA00022771"/>
    </source>
</evidence>
<dbReference type="FunFam" id="3.30.160.60:FF:000100">
    <property type="entry name" value="Zinc finger 45-like"/>
    <property type="match status" value="1"/>
</dbReference>
<dbReference type="GO" id="GO:0005634">
    <property type="term" value="C:nucleus"/>
    <property type="evidence" value="ECO:0007669"/>
    <property type="project" value="UniProtKB-ARBA"/>
</dbReference>
<protein>
    <submittedName>
        <fullName evidence="8">7672_t:CDS:1</fullName>
    </submittedName>
</protein>
<keyword evidence="1" id="KW-0479">Metal-binding</keyword>
<dbReference type="EMBL" id="CAJVPL010000755">
    <property type="protein sequence ID" value="CAG8526974.1"/>
    <property type="molecule type" value="Genomic_DNA"/>
</dbReference>
<feature type="domain" description="C2H2-type" evidence="7">
    <location>
        <begin position="226"/>
        <end position="256"/>
    </location>
</feature>
<dbReference type="GO" id="GO:0000981">
    <property type="term" value="F:DNA-binding transcription factor activity, RNA polymerase II-specific"/>
    <property type="evidence" value="ECO:0007669"/>
    <property type="project" value="TreeGrafter"/>
</dbReference>
<dbReference type="InterPro" id="IPR036236">
    <property type="entry name" value="Znf_C2H2_sf"/>
</dbReference>
<evidence type="ECO:0000256" key="1">
    <source>
        <dbReference type="ARBA" id="ARBA00022723"/>
    </source>
</evidence>